<dbReference type="EMBL" id="UYSL01019762">
    <property type="protein sequence ID" value="VDL69454.1"/>
    <property type="molecule type" value="Genomic_DNA"/>
</dbReference>
<dbReference type="Proteomes" id="UP000271162">
    <property type="component" value="Unassembled WGS sequence"/>
</dbReference>
<protein>
    <submittedName>
        <fullName evidence="3">PDZ domain-containing protein</fullName>
    </submittedName>
</protein>
<dbReference type="AlphaFoldDB" id="A0A0N4XTE4"/>
<dbReference type="WBParaSite" id="NBR_0000586401-mRNA-1">
    <property type="protein sequence ID" value="NBR_0000586401-mRNA-1"/>
    <property type="gene ID" value="NBR_0000586401"/>
</dbReference>
<name>A0A0N4XTE4_NIPBR</name>
<organism evidence="3">
    <name type="scientific">Nippostrongylus brasiliensis</name>
    <name type="common">Rat hookworm</name>
    <dbReference type="NCBI Taxonomy" id="27835"/>
    <lineage>
        <taxon>Eukaryota</taxon>
        <taxon>Metazoa</taxon>
        <taxon>Ecdysozoa</taxon>
        <taxon>Nematoda</taxon>
        <taxon>Chromadorea</taxon>
        <taxon>Rhabditida</taxon>
        <taxon>Rhabditina</taxon>
        <taxon>Rhabditomorpha</taxon>
        <taxon>Strongyloidea</taxon>
        <taxon>Heligmosomidae</taxon>
        <taxon>Nippostrongylus</taxon>
    </lineage>
</organism>
<evidence type="ECO:0000313" key="3">
    <source>
        <dbReference type="WBParaSite" id="NBR_0000586401-mRNA-1"/>
    </source>
</evidence>
<keyword evidence="2" id="KW-1185">Reference proteome</keyword>
<evidence type="ECO:0000313" key="1">
    <source>
        <dbReference type="EMBL" id="VDL69454.1"/>
    </source>
</evidence>
<sequence length="363" mass="40366">MTYTPLLALRSQTHLRIEYSFEVGRIDGLLSRASVPVQMGRALPRVPADSDQVVEKTRADITVFNDEICNPMYECIDTDNDLRSDKASEPVRSRERKYDYPVFSARKVFAARSTQMDYQYDSPIYTVGGSDDPYSSIASEPCRIYADDDRAAGDPLYAKVNSAVSKKMIERTEQDVDQLYSTIRRPSLKNTSVAGPSRVTMEDVMEGGLDLYTPSTLSQNIDEESTSSREPSYRYITVRENANIIRERLRQQGQLSTPSKEHYYSVIGNEYETVGDVQSATYNGPTPPQDVLSISLSTASPQDFVPPPPTSPIPFRTPNDSVAVEAPEESTSATGSRLVNHTNGDVYANLNVLVSDAWPVLDL</sequence>
<reference evidence="3" key="1">
    <citation type="submission" date="2017-02" db="UniProtKB">
        <authorList>
            <consortium name="WormBaseParasite"/>
        </authorList>
    </citation>
    <scope>IDENTIFICATION</scope>
</reference>
<reference evidence="1 2" key="2">
    <citation type="submission" date="2018-11" db="EMBL/GenBank/DDBJ databases">
        <authorList>
            <consortium name="Pathogen Informatics"/>
        </authorList>
    </citation>
    <scope>NUCLEOTIDE SEQUENCE [LARGE SCALE GENOMIC DNA]</scope>
</reference>
<accession>A0A0N4XTE4</accession>
<gene>
    <name evidence="1" type="ORF">NBR_LOCUS5865</name>
</gene>
<evidence type="ECO:0000313" key="2">
    <source>
        <dbReference type="Proteomes" id="UP000271162"/>
    </source>
</evidence>
<proteinExistence type="predicted"/>